<evidence type="ECO:0000256" key="7">
    <source>
        <dbReference type="ARBA" id="ARBA00048248"/>
    </source>
</evidence>
<keyword evidence="4 9" id="KW-0694">RNA-binding</keyword>
<comment type="subunit">
    <text evidence="8">Homodimer.</text>
</comment>
<feature type="short sequence motif" description="'KMSKS' region" evidence="8">
    <location>
        <begin position="229"/>
        <end position="233"/>
    </location>
</feature>
<dbReference type="GO" id="GO:0005829">
    <property type="term" value="C:cytosol"/>
    <property type="evidence" value="ECO:0007669"/>
    <property type="project" value="TreeGrafter"/>
</dbReference>
<feature type="binding site" evidence="8">
    <location>
        <position position="168"/>
    </location>
    <ligand>
        <name>L-tyrosine</name>
        <dbReference type="ChEBI" id="CHEBI:58315"/>
    </ligand>
</feature>
<dbReference type="InterPro" id="IPR024088">
    <property type="entry name" value="Tyr-tRNA-ligase_bac-type"/>
</dbReference>
<dbReference type="Gene3D" id="1.10.240.10">
    <property type="entry name" value="Tyrosyl-Transfer RNA Synthetase"/>
    <property type="match status" value="1"/>
</dbReference>
<dbReference type="Gene3D" id="3.40.50.620">
    <property type="entry name" value="HUPs"/>
    <property type="match status" value="1"/>
</dbReference>
<sequence length="417" mass="46712">MGKLSEILKERGYVNQYSSKTLEEITDGQKRTLYLGIDPSADSLQMGQLMGFLILRRFLEDGHKVILVIGGGTGMIGDPGGKSTERPLLDAEMVKHNAEKIAEQTKHLLGSSNFTVVNNTEWLEPLRTIDFLRNVGKHFTVNTMLQRDFVKDRVKNADEGISYTEFSYALLQSYDYLHLHLEYGCDLQVGGSDQWGNIVSGVDFIRRKTGDTVYALTWPLLVNKATGKKFGKSESGTVWLDSSKTSPFQFYQFWINVADDDVEDYLLKMTALSKIEIGAALELSRRDKKERTAQQILAREVTTLVHGERAANTAKAVSEILFGARNITELDADTLAMLQNDAPSCEVQRGESILEVLVRSNLATSKREARQLLTSRAILLNSETIDEPERALVEGDFIRDIAILRRARRNVCVLTLG</sequence>
<dbReference type="PANTHER" id="PTHR11766">
    <property type="entry name" value="TYROSYL-TRNA SYNTHETASE"/>
    <property type="match status" value="1"/>
</dbReference>
<dbReference type="InterPro" id="IPR002305">
    <property type="entry name" value="aa-tRNA-synth_Ic"/>
</dbReference>
<name>A0A0G1ZAX5_9BACT</name>
<evidence type="ECO:0000256" key="2">
    <source>
        <dbReference type="ARBA" id="ARBA00022741"/>
    </source>
</evidence>
<dbReference type="InterPro" id="IPR002307">
    <property type="entry name" value="Tyr-tRNA-ligase"/>
</dbReference>
<keyword evidence="5 8" id="KW-0648">Protein biosynthesis</keyword>
<comment type="catalytic activity">
    <reaction evidence="7 8">
        <text>tRNA(Tyr) + L-tyrosine + ATP = L-tyrosyl-tRNA(Tyr) + AMP + diphosphate + H(+)</text>
        <dbReference type="Rhea" id="RHEA:10220"/>
        <dbReference type="Rhea" id="RHEA-COMP:9706"/>
        <dbReference type="Rhea" id="RHEA-COMP:9707"/>
        <dbReference type="ChEBI" id="CHEBI:15378"/>
        <dbReference type="ChEBI" id="CHEBI:30616"/>
        <dbReference type="ChEBI" id="CHEBI:33019"/>
        <dbReference type="ChEBI" id="CHEBI:58315"/>
        <dbReference type="ChEBI" id="CHEBI:78442"/>
        <dbReference type="ChEBI" id="CHEBI:78536"/>
        <dbReference type="ChEBI" id="CHEBI:456215"/>
        <dbReference type="EC" id="6.1.1.1"/>
    </reaction>
</comment>
<dbReference type="AlphaFoldDB" id="A0A0G1ZAX5"/>
<dbReference type="GO" id="GO:0003723">
    <property type="term" value="F:RNA binding"/>
    <property type="evidence" value="ECO:0007669"/>
    <property type="project" value="UniProtKB-KW"/>
</dbReference>
<dbReference type="SUPFAM" id="SSF52374">
    <property type="entry name" value="Nucleotidylyl transferase"/>
    <property type="match status" value="1"/>
</dbReference>
<evidence type="ECO:0000256" key="3">
    <source>
        <dbReference type="ARBA" id="ARBA00022840"/>
    </source>
</evidence>
<dbReference type="Pfam" id="PF00579">
    <property type="entry name" value="tRNA-synt_1b"/>
    <property type="match status" value="1"/>
</dbReference>
<feature type="binding site" evidence="8">
    <location>
        <position position="172"/>
    </location>
    <ligand>
        <name>L-tyrosine</name>
        <dbReference type="ChEBI" id="CHEBI:58315"/>
    </ligand>
</feature>
<dbReference type="InterPro" id="IPR036986">
    <property type="entry name" value="S4_RNA-bd_sf"/>
</dbReference>
<keyword evidence="1 8" id="KW-0436">Ligase</keyword>
<dbReference type="CDD" id="cd00805">
    <property type="entry name" value="TyrRS_core"/>
    <property type="match status" value="1"/>
</dbReference>
<dbReference type="PROSITE" id="PS50889">
    <property type="entry name" value="S4"/>
    <property type="match status" value="1"/>
</dbReference>
<dbReference type="InterPro" id="IPR014729">
    <property type="entry name" value="Rossmann-like_a/b/a_fold"/>
</dbReference>
<dbReference type="SUPFAM" id="SSF55174">
    <property type="entry name" value="Alpha-L RNA-binding motif"/>
    <property type="match status" value="1"/>
</dbReference>
<dbReference type="PRINTS" id="PR01040">
    <property type="entry name" value="TRNASYNTHTYR"/>
</dbReference>
<dbReference type="PANTHER" id="PTHR11766:SF0">
    <property type="entry name" value="TYROSINE--TRNA LIGASE, MITOCHONDRIAL"/>
    <property type="match status" value="1"/>
</dbReference>
<keyword evidence="3 8" id="KW-0067">ATP-binding</keyword>
<dbReference type="HAMAP" id="MF_02006">
    <property type="entry name" value="Tyr_tRNA_synth_type1"/>
    <property type="match status" value="1"/>
</dbReference>
<evidence type="ECO:0000313" key="12">
    <source>
        <dbReference type="Proteomes" id="UP000034273"/>
    </source>
</evidence>
<keyword evidence="8" id="KW-0963">Cytoplasm</keyword>
<dbReference type="InterPro" id="IPR024107">
    <property type="entry name" value="Tyr-tRNA-ligase_bac_1"/>
</dbReference>
<protein>
    <recommendedName>
        <fullName evidence="8">Tyrosine--tRNA ligase</fullName>
        <ecNumber evidence="8">6.1.1.1</ecNumber>
    </recommendedName>
    <alternativeName>
        <fullName evidence="8">Tyrosyl-tRNA synthetase</fullName>
        <shortName evidence="8">TyrRS</shortName>
    </alternativeName>
</protein>
<proteinExistence type="inferred from homology"/>
<reference evidence="11 12" key="1">
    <citation type="journal article" date="2015" name="Nature">
        <title>rRNA introns, odd ribosomes, and small enigmatic genomes across a large radiation of phyla.</title>
        <authorList>
            <person name="Brown C.T."/>
            <person name="Hug L.A."/>
            <person name="Thomas B.C."/>
            <person name="Sharon I."/>
            <person name="Castelle C.J."/>
            <person name="Singh A."/>
            <person name="Wilkins M.J."/>
            <person name="Williams K.H."/>
            <person name="Banfield J.F."/>
        </authorList>
    </citation>
    <scope>NUCLEOTIDE SEQUENCE [LARGE SCALE GENOMIC DNA]</scope>
</reference>
<gene>
    <name evidence="8" type="primary">tyrS</name>
    <name evidence="11" type="ORF">UY67_C0002G0031</name>
</gene>
<dbReference type="Proteomes" id="UP000034273">
    <property type="component" value="Unassembled WGS sequence"/>
</dbReference>
<comment type="subcellular location">
    <subcellularLocation>
        <location evidence="8">Cytoplasm</location>
    </subcellularLocation>
</comment>
<organism evidence="11 12">
    <name type="scientific">Candidatus Kaiserbacteria bacterium GW2011_GWA2_52_12</name>
    <dbReference type="NCBI Taxonomy" id="1618671"/>
    <lineage>
        <taxon>Bacteria</taxon>
        <taxon>Candidatus Kaiseribacteriota</taxon>
    </lineage>
</organism>
<dbReference type="InterPro" id="IPR054608">
    <property type="entry name" value="SYY-like_C"/>
</dbReference>
<dbReference type="Gene3D" id="3.10.290.10">
    <property type="entry name" value="RNA-binding S4 domain"/>
    <property type="match status" value="1"/>
</dbReference>
<keyword evidence="2 8" id="KW-0547">Nucleotide-binding</keyword>
<dbReference type="EC" id="6.1.1.1" evidence="8"/>
<accession>A0A0G1ZAX5</accession>
<comment type="similarity">
    <text evidence="8">Belongs to the class-I aminoacyl-tRNA synthetase family. TyrS type 1 subfamily.</text>
</comment>
<comment type="function">
    <text evidence="8">Catalyzes the attachment of tyrosine to tRNA(Tyr) in a two-step reaction: tyrosine is first activated by ATP to form Tyr-AMP and then transferred to the acceptor end of tRNA(Tyr).</text>
</comment>
<feature type="binding site" evidence="8">
    <location>
        <position position="232"/>
    </location>
    <ligand>
        <name>ATP</name>
        <dbReference type="ChEBI" id="CHEBI:30616"/>
    </ligand>
</feature>
<evidence type="ECO:0000256" key="6">
    <source>
        <dbReference type="ARBA" id="ARBA00023146"/>
    </source>
</evidence>
<keyword evidence="6 8" id="KW-0030">Aminoacyl-tRNA synthetase</keyword>
<evidence type="ECO:0000256" key="9">
    <source>
        <dbReference type="PROSITE-ProRule" id="PRU00182"/>
    </source>
</evidence>
<dbReference type="GO" id="GO:0006437">
    <property type="term" value="P:tyrosyl-tRNA aminoacylation"/>
    <property type="evidence" value="ECO:0007669"/>
    <property type="project" value="UniProtKB-UniRule"/>
</dbReference>
<dbReference type="GO" id="GO:0004831">
    <property type="term" value="F:tyrosine-tRNA ligase activity"/>
    <property type="evidence" value="ECO:0007669"/>
    <property type="project" value="UniProtKB-UniRule"/>
</dbReference>
<evidence type="ECO:0000313" key="11">
    <source>
        <dbReference type="EMBL" id="KKW24882.1"/>
    </source>
</evidence>
<evidence type="ECO:0000259" key="10">
    <source>
        <dbReference type="Pfam" id="PF22421"/>
    </source>
</evidence>
<feature type="domain" description="Tyrosine--tRNA ligase SYY-like C-terminal" evidence="10">
    <location>
        <begin position="338"/>
        <end position="412"/>
    </location>
</feature>
<dbReference type="CDD" id="cd00165">
    <property type="entry name" value="S4"/>
    <property type="match status" value="1"/>
</dbReference>
<evidence type="ECO:0000256" key="4">
    <source>
        <dbReference type="ARBA" id="ARBA00022884"/>
    </source>
</evidence>
<comment type="caution">
    <text evidence="8">Lacks conserved residue(s) required for the propagation of feature annotation.</text>
</comment>
<dbReference type="FunFam" id="1.10.240.10:FF:000001">
    <property type="entry name" value="Tyrosine--tRNA ligase"/>
    <property type="match status" value="1"/>
</dbReference>
<dbReference type="Pfam" id="PF22421">
    <property type="entry name" value="SYY_C-terminal"/>
    <property type="match status" value="1"/>
</dbReference>
<dbReference type="PATRIC" id="fig|1618671.3.peg.114"/>
<dbReference type="GO" id="GO:0005524">
    <property type="term" value="F:ATP binding"/>
    <property type="evidence" value="ECO:0007669"/>
    <property type="project" value="UniProtKB-UniRule"/>
</dbReference>
<dbReference type="EMBL" id="LCQW01000002">
    <property type="protein sequence ID" value="KKW24882.1"/>
    <property type="molecule type" value="Genomic_DNA"/>
</dbReference>
<dbReference type="STRING" id="1618671.UY67_C0002G0031"/>
<feature type="binding site" evidence="8">
    <location>
        <position position="34"/>
    </location>
    <ligand>
        <name>L-tyrosine</name>
        <dbReference type="ChEBI" id="CHEBI:58315"/>
    </ligand>
</feature>
<evidence type="ECO:0000256" key="5">
    <source>
        <dbReference type="ARBA" id="ARBA00022917"/>
    </source>
</evidence>
<dbReference type="NCBIfam" id="TIGR00234">
    <property type="entry name" value="tyrS"/>
    <property type="match status" value="1"/>
</dbReference>
<comment type="caution">
    <text evidence="11">The sequence shown here is derived from an EMBL/GenBank/DDBJ whole genome shotgun (WGS) entry which is preliminary data.</text>
</comment>
<evidence type="ECO:0000256" key="1">
    <source>
        <dbReference type="ARBA" id="ARBA00022598"/>
    </source>
</evidence>
<evidence type="ECO:0000256" key="8">
    <source>
        <dbReference type="HAMAP-Rule" id="MF_02006"/>
    </source>
</evidence>